<dbReference type="PANTHER" id="PTHR43128:SF16">
    <property type="entry name" value="L-LACTATE DEHYDROGENASE"/>
    <property type="match status" value="1"/>
</dbReference>
<organism evidence="8 9">
    <name type="scientific">Stachybotrys chlorohalonatus (strain IBT 40285)</name>
    <dbReference type="NCBI Taxonomy" id="1283841"/>
    <lineage>
        <taxon>Eukaryota</taxon>
        <taxon>Fungi</taxon>
        <taxon>Dikarya</taxon>
        <taxon>Ascomycota</taxon>
        <taxon>Pezizomycotina</taxon>
        <taxon>Sordariomycetes</taxon>
        <taxon>Hypocreomycetidae</taxon>
        <taxon>Hypocreales</taxon>
        <taxon>Stachybotryaceae</taxon>
        <taxon>Stachybotrys</taxon>
    </lineage>
</organism>
<evidence type="ECO:0000256" key="1">
    <source>
        <dbReference type="ARBA" id="ARBA00023002"/>
    </source>
</evidence>
<evidence type="ECO:0000313" key="9">
    <source>
        <dbReference type="Proteomes" id="UP000028524"/>
    </source>
</evidence>
<name>A0A084R1R6_STAC4</name>
<feature type="domain" description="Lactate/malate dehydrogenase N-terminal" evidence="6">
    <location>
        <begin position="5"/>
        <end position="143"/>
    </location>
</feature>
<feature type="active site" description="Proton acceptor" evidence="3">
    <location>
        <position position="195"/>
    </location>
</feature>
<evidence type="ECO:0000256" key="4">
    <source>
        <dbReference type="PIRSR" id="PIRSR000102-3"/>
    </source>
</evidence>
<keyword evidence="1 5" id="KW-0560">Oxidoreductase</keyword>
<dbReference type="GO" id="GO:0004459">
    <property type="term" value="F:L-lactate dehydrogenase (NAD+) activity"/>
    <property type="evidence" value="ECO:0007669"/>
    <property type="project" value="TreeGrafter"/>
</dbReference>
<dbReference type="HOGENOM" id="CLU_045401_1_2_1"/>
<keyword evidence="9" id="KW-1185">Reference proteome</keyword>
<dbReference type="SUPFAM" id="SSF51735">
    <property type="entry name" value="NAD(P)-binding Rossmann-fold domains"/>
    <property type="match status" value="1"/>
</dbReference>
<dbReference type="InterPro" id="IPR015955">
    <property type="entry name" value="Lactate_DH/Glyco_Ohase_4_C"/>
</dbReference>
<dbReference type="OrthoDB" id="6270329at2759"/>
<evidence type="ECO:0000256" key="5">
    <source>
        <dbReference type="RuleBase" id="RU003369"/>
    </source>
</evidence>
<dbReference type="SUPFAM" id="SSF56327">
    <property type="entry name" value="LDH C-terminal domain-like"/>
    <property type="match status" value="1"/>
</dbReference>
<dbReference type="AlphaFoldDB" id="A0A084R1R6"/>
<protein>
    <submittedName>
        <fullName evidence="8">Uncharacterized protein</fullName>
    </submittedName>
</protein>
<accession>A0A084R1R6</accession>
<reference evidence="8 9" key="1">
    <citation type="journal article" date="2014" name="BMC Genomics">
        <title>Comparative genome sequencing reveals chemotype-specific gene clusters in the toxigenic black mold Stachybotrys.</title>
        <authorList>
            <person name="Semeiks J."/>
            <person name="Borek D."/>
            <person name="Otwinowski Z."/>
            <person name="Grishin N.V."/>
        </authorList>
    </citation>
    <scope>NUCLEOTIDE SEQUENCE [LARGE SCALE GENOMIC DNA]</scope>
    <source>
        <strain evidence="8 9">IBT 40285</strain>
    </source>
</reference>
<comment type="similarity">
    <text evidence="5">Belongs to the LDH/MDH superfamily.</text>
</comment>
<feature type="binding site" evidence="4">
    <location>
        <begin position="119"/>
        <end position="121"/>
    </location>
    <ligand>
        <name>NAD(+)</name>
        <dbReference type="ChEBI" id="CHEBI:57540"/>
    </ligand>
</feature>
<dbReference type="OMA" id="THLDSMR"/>
<dbReference type="PANTHER" id="PTHR43128">
    <property type="entry name" value="L-2-HYDROXYCARBOXYLATE DEHYDROGENASE (NAD(P)(+))"/>
    <property type="match status" value="1"/>
</dbReference>
<feature type="binding site" evidence="4">
    <location>
        <position position="96"/>
    </location>
    <ligand>
        <name>NAD(+)</name>
        <dbReference type="ChEBI" id="CHEBI:57540"/>
    </ligand>
</feature>
<dbReference type="EMBL" id="KL659302">
    <property type="protein sequence ID" value="KFA70151.1"/>
    <property type="molecule type" value="Genomic_DNA"/>
</dbReference>
<dbReference type="InterPro" id="IPR001557">
    <property type="entry name" value="L-lactate/malate_DH"/>
</dbReference>
<sequence length="268" mass="28610">MSAARIAIVGVGQVGGAAAFALTLSSFADQLLLVDVDPKLRDAQVRDVSDAAYSSNSRTLVRAGTCREASQCDIIIITVGSKFALGQTTIELTYRNVSIVRDLIQEMTPFQQDAVLIVVSNPVDLLTMLVQQTSGLPASQVIGSGTFLDSVRLRGMVADCAKVRPISFKTFDCISANLENQAAAKSIHLFVLGVHGEHQVVAWSRATIGSMPIDEVLAKDNSVLDREQLEKDCKHRSKEIIQAKGSMPFGIGTIITCLSIFSQGSAAA</sequence>
<evidence type="ECO:0000313" key="8">
    <source>
        <dbReference type="EMBL" id="KFA70151.1"/>
    </source>
</evidence>
<dbReference type="Gene3D" id="3.90.110.10">
    <property type="entry name" value="Lactate dehydrogenase/glycoside hydrolase, family 4, C-terminal"/>
    <property type="match status" value="1"/>
</dbReference>
<gene>
    <name evidence="8" type="ORF">S40285_06616</name>
</gene>
<dbReference type="Proteomes" id="UP000028524">
    <property type="component" value="Unassembled WGS sequence"/>
</dbReference>
<dbReference type="InParanoid" id="A0A084R1R6"/>
<dbReference type="STRING" id="1283841.A0A084R1R6"/>
<dbReference type="PIRSF" id="PIRSF000102">
    <property type="entry name" value="Lac_mal_DH"/>
    <property type="match status" value="1"/>
</dbReference>
<dbReference type="GO" id="GO:0006089">
    <property type="term" value="P:lactate metabolic process"/>
    <property type="evidence" value="ECO:0007669"/>
    <property type="project" value="TreeGrafter"/>
</dbReference>
<evidence type="ECO:0000259" key="7">
    <source>
        <dbReference type="Pfam" id="PF02866"/>
    </source>
</evidence>
<evidence type="ECO:0000259" key="6">
    <source>
        <dbReference type="Pfam" id="PF00056"/>
    </source>
</evidence>
<dbReference type="InterPro" id="IPR036291">
    <property type="entry name" value="NAD(P)-bd_dom_sf"/>
</dbReference>
<feature type="domain" description="Lactate/malate dehydrogenase C-terminal" evidence="7">
    <location>
        <begin position="146"/>
        <end position="252"/>
    </location>
</feature>
<evidence type="ECO:0000256" key="2">
    <source>
        <dbReference type="ARBA" id="ARBA00023027"/>
    </source>
</evidence>
<dbReference type="InterPro" id="IPR001236">
    <property type="entry name" value="Lactate/malate_DH_N"/>
</dbReference>
<feature type="binding site" evidence="4">
    <location>
        <position position="35"/>
    </location>
    <ligand>
        <name>NAD(+)</name>
        <dbReference type="ChEBI" id="CHEBI:57540"/>
    </ligand>
</feature>
<dbReference type="Pfam" id="PF00056">
    <property type="entry name" value="Ldh_1_N"/>
    <property type="match status" value="1"/>
</dbReference>
<dbReference type="Gene3D" id="3.40.50.720">
    <property type="entry name" value="NAD(P)-binding Rossmann-like Domain"/>
    <property type="match status" value="1"/>
</dbReference>
<evidence type="ECO:0000256" key="3">
    <source>
        <dbReference type="PIRSR" id="PIRSR000102-1"/>
    </source>
</evidence>
<feature type="binding site" evidence="4">
    <location>
        <begin position="10"/>
        <end position="15"/>
    </location>
    <ligand>
        <name>NAD(+)</name>
        <dbReference type="ChEBI" id="CHEBI:57540"/>
    </ligand>
</feature>
<keyword evidence="2 4" id="KW-0520">NAD</keyword>
<dbReference type="PRINTS" id="PR00086">
    <property type="entry name" value="LLDHDRGNASE"/>
</dbReference>
<proteinExistence type="inferred from homology"/>
<dbReference type="InterPro" id="IPR022383">
    <property type="entry name" value="Lactate/malate_DH_C"/>
</dbReference>
<dbReference type="Pfam" id="PF02866">
    <property type="entry name" value="Ldh_1_C"/>
    <property type="match status" value="1"/>
</dbReference>